<comment type="subunit">
    <text evidence="6">Monomer. Associates with the 50S ribosomal subunit.</text>
</comment>
<feature type="domain" description="Hflx-type G" evidence="10">
    <location>
        <begin position="209"/>
        <end position="375"/>
    </location>
</feature>
<sequence length="397" mass="44410">MVLLYFHNNKNTSYKGFKVRTIIVGLYFGKGDFEASMEELHLLVSSAGGEVCSAITGSRKAPDAKYFIGSGKAEEVKLEAQMHHADMVVFNHSLSAAQQRNLEELLGVSVMDRTGLILDIFAQRAKSHEGKLQVEMAKLEYFSSRLAGLWTHLERQRGGIGVRGGMGESQLEIDQRLIGDRRRSLQAQLEKFQRQSETQRRARSKGSRLNIALVGYTNAGKSSLFNHLTSATSYAADQLFATLDTTTRKVYVEGAGQIVISDTVGFIRELPHQLVAAFRATLEETVHADVLLHVVDAASDVRMDQIDEVNKVLTEIEADHIPQVLIWNKIDLTAHEAGIERDEHGRIARVFISAKTGAGMSDLRAALVELVETHTPQWQKNKKQQDEWLEDPRFRKD</sequence>
<proteinExistence type="inferred from homology"/>
<comment type="similarity">
    <text evidence="6">Belongs to the TRAFAC class OBG-HflX-like GTPase superfamily. HflX GTPase family.</text>
</comment>
<dbReference type="Gene3D" id="3.40.50.300">
    <property type="entry name" value="P-loop containing nucleotide triphosphate hydrolases"/>
    <property type="match status" value="1"/>
</dbReference>
<dbReference type="InterPro" id="IPR027417">
    <property type="entry name" value="P-loop_NTPase"/>
</dbReference>
<keyword evidence="12" id="KW-1185">Reference proteome</keyword>
<keyword evidence="1 6" id="KW-0963">Cytoplasm</keyword>
<dbReference type="SUPFAM" id="SSF52540">
    <property type="entry name" value="P-loop containing nucleoside triphosphate hydrolases"/>
    <property type="match status" value="1"/>
</dbReference>
<evidence type="ECO:0000256" key="2">
    <source>
        <dbReference type="ARBA" id="ARBA00022723"/>
    </source>
</evidence>
<keyword evidence="2 8" id="KW-0479">Metal-binding</keyword>
<dbReference type="HAMAP" id="MF_00900">
    <property type="entry name" value="GTPase_HflX"/>
    <property type="match status" value="1"/>
</dbReference>
<dbReference type="InterPro" id="IPR032305">
    <property type="entry name" value="GTP-bd_M"/>
</dbReference>
<dbReference type="Pfam" id="PF16360">
    <property type="entry name" value="GTP-bdg_M"/>
    <property type="match status" value="1"/>
</dbReference>
<dbReference type="InterPro" id="IPR016496">
    <property type="entry name" value="GTPase_HflX"/>
</dbReference>
<dbReference type="Gene3D" id="3.40.50.11060">
    <property type="entry name" value="GTPase HflX, N-terminal domain"/>
    <property type="match status" value="1"/>
</dbReference>
<evidence type="ECO:0000259" key="10">
    <source>
        <dbReference type="PROSITE" id="PS51705"/>
    </source>
</evidence>
<keyword evidence="3 6" id="KW-0547">Nucleotide-binding</keyword>
<evidence type="ECO:0000256" key="8">
    <source>
        <dbReference type="PIRSR" id="PIRSR006809-2"/>
    </source>
</evidence>
<feature type="binding site" evidence="7">
    <location>
        <begin position="353"/>
        <end position="355"/>
    </location>
    <ligand>
        <name>GTP</name>
        <dbReference type="ChEBI" id="CHEBI:37565"/>
    </ligand>
</feature>
<feature type="binding site" evidence="8">
    <location>
        <position position="242"/>
    </location>
    <ligand>
        <name>Mg(2+)</name>
        <dbReference type="ChEBI" id="CHEBI:18420"/>
    </ligand>
</feature>
<dbReference type="Pfam" id="PF13167">
    <property type="entry name" value="GTP-bdg_N"/>
    <property type="match status" value="1"/>
</dbReference>
<dbReference type="Proteomes" id="UP000294480">
    <property type="component" value="Unassembled WGS sequence"/>
</dbReference>
<dbReference type="GO" id="GO:0005525">
    <property type="term" value="F:GTP binding"/>
    <property type="evidence" value="ECO:0007669"/>
    <property type="project" value="UniProtKB-UniRule"/>
</dbReference>
<dbReference type="GO" id="GO:0043022">
    <property type="term" value="F:ribosome binding"/>
    <property type="evidence" value="ECO:0007669"/>
    <property type="project" value="TreeGrafter"/>
</dbReference>
<dbReference type="AlphaFoldDB" id="A0A4R6Y816"/>
<dbReference type="InterPro" id="IPR005225">
    <property type="entry name" value="Small_GTP-bd"/>
</dbReference>
<organism evidence="11 12">
    <name type="scientific">Hydromonas duriensis</name>
    <dbReference type="NCBI Taxonomy" id="1527608"/>
    <lineage>
        <taxon>Bacteria</taxon>
        <taxon>Pseudomonadati</taxon>
        <taxon>Pseudomonadota</taxon>
        <taxon>Betaproteobacteria</taxon>
        <taxon>Burkholderiales</taxon>
        <taxon>Burkholderiaceae</taxon>
        <taxon>Hydromonas</taxon>
    </lineage>
</organism>
<dbReference type="PIRSF" id="PIRSF006809">
    <property type="entry name" value="GTP-binding_hflX_prd"/>
    <property type="match status" value="1"/>
</dbReference>
<keyword evidence="4 8" id="KW-0460">Magnesium</keyword>
<dbReference type="GO" id="GO:0005737">
    <property type="term" value="C:cytoplasm"/>
    <property type="evidence" value="ECO:0007669"/>
    <property type="project" value="UniProtKB-SubCell"/>
</dbReference>
<feature type="binding site" evidence="7">
    <location>
        <begin position="262"/>
        <end position="265"/>
    </location>
    <ligand>
        <name>GTP</name>
        <dbReference type="ChEBI" id="CHEBI:37565"/>
    </ligand>
</feature>
<dbReference type="Pfam" id="PF01926">
    <property type="entry name" value="MMR_HSR1"/>
    <property type="match status" value="1"/>
</dbReference>
<comment type="subcellular location">
    <subcellularLocation>
        <location evidence="6">Cytoplasm</location>
    </subcellularLocation>
    <text evidence="6">May associate with membranes.</text>
</comment>
<dbReference type="PROSITE" id="PS51705">
    <property type="entry name" value="G_HFLX"/>
    <property type="match status" value="1"/>
</dbReference>
<accession>A0A4R6Y816</accession>
<evidence type="ECO:0000256" key="3">
    <source>
        <dbReference type="ARBA" id="ARBA00022741"/>
    </source>
</evidence>
<dbReference type="InterPro" id="IPR006073">
    <property type="entry name" value="GTP-bd"/>
</dbReference>
<feature type="binding site" evidence="8">
    <location>
        <position position="222"/>
    </location>
    <ligand>
        <name>Mg(2+)</name>
        <dbReference type="ChEBI" id="CHEBI:18420"/>
    </ligand>
</feature>
<name>A0A4R6Y816_9BURK</name>
<evidence type="ECO:0000256" key="9">
    <source>
        <dbReference type="SAM" id="MobiDB-lite"/>
    </source>
</evidence>
<protein>
    <recommendedName>
        <fullName evidence="6">GTPase HflX</fullName>
    </recommendedName>
    <alternativeName>
        <fullName evidence="6">GTP-binding protein HflX</fullName>
    </alternativeName>
</protein>
<dbReference type="InterPro" id="IPR025121">
    <property type="entry name" value="GTPase_HflX_N"/>
</dbReference>
<feature type="region of interest" description="Disordered" evidence="9">
    <location>
        <begin position="376"/>
        <end position="397"/>
    </location>
</feature>
<dbReference type="FunFam" id="3.40.50.11060:FF:000001">
    <property type="entry name" value="GTPase HflX"/>
    <property type="match status" value="1"/>
</dbReference>
<dbReference type="NCBIfam" id="TIGR03156">
    <property type="entry name" value="GTP_HflX"/>
    <property type="match status" value="1"/>
</dbReference>
<dbReference type="EMBL" id="SNZE01000009">
    <property type="protein sequence ID" value="TDR31509.1"/>
    <property type="molecule type" value="Genomic_DNA"/>
</dbReference>
<evidence type="ECO:0000256" key="7">
    <source>
        <dbReference type="PIRSR" id="PIRSR006809-1"/>
    </source>
</evidence>
<comment type="function">
    <text evidence="6">GTPase that associates with the 50S ribosomal subunit and may have a role during protein synthesis or ribosome biogenesis.</text>
</comment>
<evidence type="ECO:0000313" key="11">
    <source>
        <dbReference type="EMBL" id="TDR31509.1"/>
    </source>
</evidence>
<gene>
    <name evidence="6" type="primary">hflX</name>
    <name evidence="11" type="ORF">DFR44_10926</name>
</gene>
<comment type="cofactor">
    <cofactor evidence="8">
        <name>Mg(2+)</name>
        <dbReference type="ChEBI" id="CHEBI:18420"/>
    </cofactor>
</comment>
<feature type="compositionally biased region" description="Basic and acidic residues" evidence="9">
    <location>
        <begin position="383"/>
        <end position="397"/>
    </location>
</feature>
<evidence type="ECO:0000256" key="4">
    <source>
        <dbReference type="ARBA" id="ARBA00022842"/>
    </source>
</evidence>
<dbReference type="GO" id="GO:0003924">
    <property type="term" value="F:GTPase activity"/>
    <property type="evidence" value="ECO:0007669"/>
    <property type="project" value="UniProtKB-UniRule"/>
</dbReference>
<evidence type="ECO:0000256" key="6">
    <source>
        <dbReference type="HAMAP-Rule" id="MF_00900"/>
    </source>
</evidence>
<dbReference type="GO" id="GO:0046872">
    <property type="term" value="F:metal ion binding"/>
    <property type="evidence" value="ECO:0007669"/>
    <property type="project" value="UniProtKB-KW"/>
</dbReference>
<evidence type="ECO:0000256" key="1">
    <source>
        <dbReference type="ARBA" id="ARBA00022490"/>
    </source>
</evidence>
<dbReference type="PRINTS" id="PR00326">
    <property type="entry name" value="GTP1OBG"/>
</dbReference>
<dbReference type="InterPro" id="IPR030394">
    <property type="entry name" value="G_HFLX_dom"/>
</dbReference>
<feature type="binding site" evidence="7">
    <location>
        <begin position="215"/>
        <end position="222"/>
    </location>
    <ligand>
        <name>GTP</name>
        <dbReference type="ChEBI" id="CHEBI:37565"/>
    </ligand>
</feature>
<dbReference type="InterPro" id="IPR042108">
    <property type="entry name" value="GTPase_HflX_N_sf"/>
</dbReference>
<dbReference type="CDD" id="cd01878">
    <property type="entry name" value="HflX"/>
    <property type="match status" value="1"/>
</dbReference>
<reference evidence="11 12" key="1">
    <citation type="submission" date="2019-03" db="EMBL/GenBank/DDBJ databases">
        <title>Genomic Encyclopedia of Type Strains, Phase IV (KMG-IV): sequencing the most valuable type-strain genomes for metagenomic binning, comparative biology and taxonomic classification.</title>
        <authorList>
            <person name="Goeker M."/>
        </authorList>
    </citation>
    <scope>NUCLEOTIDE SEQUENCE [LARGE SCALE GENOMIC DNA]</scope>
    <source>
        <strain evidence="11 12">DSM 102852</strain>
    </source>
</reference>
<dbReference type="FunFam" id="3.40.50.300:FF:000173">
    <property type="entry name" value="GTPase HflX"/>
    <property type="match status" value="1"/>
</dbReference>
<dbReference type="NCBIfam" id="TIGR00231">
    <property type="entry name" value="small_GTP"/>
    <property type="match status" value="1"/>
</dbReference>
<feature type="binding site" evidence="7">
    <location>
        <begin position="240"/>
        <end position="244"/>
    </location>
    <ligand>
        <name>GTP</name>
        <dbReference type="ChEBI" id="CHEBI:37565"/>
    </ligand>
</feature>
<evidence type="ECO:0000313" key="12">
    <source>
        <dbReference type="Proteomes" id="UP000294480"/>
    </source>
</evidence>
<keyword evidence="5 6" id="KW-0342">GTP-binding</keyword>
<feature type="binding site" evidence="7">
    <location>
        <begin position="328"/>
        <end position="331"/>
    </location>
    <ligand>
        <name>GTP</name>
        <dbReference type="ChEBI" id="CHEBI:37565"/>
    </ligand>
</feature>
<evidence type="ECO:0000256" key="5">
    <source>
        <dbReference type="ARBA" id="ARBA00023134"/>
    </source>
</evidence>
<dbReference type="PANTHER" id="PTHR10229">
    <property type="entry name" value="GTP-BINDING PROTEIN HFLX"/>
    <property type="match status" value="1"/>
</dbReference>
<dbReference type="Gene3D" id="6.10.250.2860">
    <property type="match status" value="1"/>
</dbReference>
<comment type="caution">
    <text evidence="11">The sequence shown here is derived from an EMBL/GenBank/DDBJ whole genome shotgun (WGS) entry which is preliminary data.</text>
</comment>
<dbReference type="PANTHER" id="PTHR10229:SF0">
    <property type="entry name" value="GTP-BINDING PROTEIN 6-RELATED"/>
    <property type="match status" value="1"/>
</dbReference>